<feature type="compositionally biased region" description="Basic residues" evidence="1">
    <location>
        <begin position="246"/>
        <end position="259"/>
    </location>
</feature>
<protein>
    <submittedName>
        <fullName evidence="2">Uncharacterized protein</fullName>
    </submittedName>
</protein>
<dbReference type="Proteomes" id="UP000615446">
    <property type="component" value="Unassembled WGS sequence"/>
</dbReference>
<dbReference type="AlphaFoldDB" id="A0A8H3LFQ7"/>
<evidence type="ECO:0000313" key="3">
    <source>
        <dbReference type="Proteomes" id="UP000615446"/>
    </source>
</evidence>
<feature type="compositionally biased region" description="Polar residues" evidence="1">
    <location>
        <begin position="217"/>
        <end position="229"/>
    </location>
</feature>
<proteinExistence type="predicted"/>
<reference evidence="2" key="1">
    <citation type="submission" date="2019-10" db="EMBL/GenBank/DDBJ databases">
        <title>Conservation and host-specific expression of non-tandemly repeated heterogenous ribosome RNA gene in arbuscular mycorrhizal fungi.</title>
        <authorList>
            <person name="Maeda T."/>
            <person name="Kobayashi Y."/>
            <person name="Nakagawa T."/>
            <person name="Ezawa T."/>
            <person name="Yamaguchi K."/>
            <person name="Bino T."/>
            <person name="Nishimoto Y."/>
            <person name="Shigenobu S."/>
            <person name="Kawaguchi M."/>
        </authorList>
    </citation>
    <scope>NUCLEOTIDE SEQUENCE</scope>
    <source>
        <strain evidence="2">HR1</strain>
    </source>
</reference>
<accession>A0A8H3LFQ7</accession>
<dbReference type="OrthoDB" id="2443964at2759"/>
<gene>
    <name evidence="2" type="ORF">RCL2_001171400</name>
</gene>
<sequence length="259" mass="29403">MSSQNIANLTVQDLLNIVNNNKQVPQPASSASASASVTATIHELSFYNLSAEVTTLPIPKQSARSKLQSILGLKNQKERWLGYLEIMRDCVLEKGVTFEKSYREQKPNITSGIIRAFKKKAPNFPPSMADWAIKDLLIKHIQRSRYFKAKQKNKKKGQVNNSNEDIVISDIEETEEIDGNYNVSQRSTERSNRRRSEKGRGKKVESENHDSEIDDNGGNQRFVNKNNKPTQRKVLPLNESSGSNRKSTKMNKDKQKKVK</sequence>
<feature type="region of interest" description="Disordered" evidence="1">
    <location>
        <begin position="179"/>
        <end position="259"/>
    </location>
</feature>
<evidence type="ECO:0000256" key="1">
    <source>
        <dbReference type="SAM" id="MobiDB-lite"/>
    </source>
</evidence>
<name>A0A8H3LFQ7_9GLOM</name>
<dbReference type="EMBL" id="BLAL01000081">
    <property type="protein sequence ID" value="GES84599.1"/>
    <property type="molecule type" value="Genomic_DNA"/>
</dbReference>
<feature type="compositionally biased region" description="Basic and acidic residues" evidence="1">
    <location>
        <begin position="198"/>
        <end position="211"/>
    </location>
</feature>
<comment type="caution">
    <text evidence="2">The sequence shown here is derived from an EMBL/GenBank/DDBJ whole genome shotgun (WGS) entry which is preliminary data.</text>
</comment>
<evidence type="ECO:0000313" key="2">
    <source>
        <dbReference type="EMBL" id="GES84599.1"/>
    </source>
</evidence>
<organism evidence="2 3">
    <name type="scientific">Rhizophagus clarus</name>
    <dbReference type="NCBI Taxonomy" id="94130"/>
    <lineage>
        <taxon>Eukaryota</taxon>
        <taxon>Fungi</taxon>
        <taxon>Fungi incertae sedis</taxon>
        <taxon>Mucoromycota</taxon>
        <taxon>Glomeromycotina</taxon>
        <taxon>Glomeromycetes</taxon>
        <taxon>Glomerales</taxon>
        <taxon>Glomeraceae</taxon>
        <taxon>Rhizophagus</taxon>
    </lineage>
</organism>